<dbReference type="Proteomes" id="UP000012960">
    <property type="component" value="Unplaced"/>
</dbReference>
<evidence type="ECO:0000313" key="1">
    <source>
        <dbReference type="EMBL" id="CAG1850364.1"/>
    </source>
</evidence>
<reference evidence="1" key="1">
    <citation type="submission" date="2021-03" db="EMBL/GenBank/DDBJ databases">
        <authorList>
            <consortium name="Genoscope - CEA"/>
            <person name="William W."/>
        </authorList>
    </citation>
    <scope>NUCLEOTIDE SEQUENCE</scope>
    <source>
        <strain evidence="1">Doubled-haploid Pahang</strain>
    </source>
</reference>
<evidence type="ECO:0000313" key="2">
    <source>
        <dbReference type="EnsemblPlants" id="Ma03_p15790.1"/>
    </source>
</evidence>
<dbReference type="AlphaFoldDB" id="A0A804ICJ0"/>
<dbReference type="EnsemblPlants" id="Ma03_t15790.1">
    <property type="protein sequence ID" value="Ma03_p15790.1"/>
    <property type="gene ID" value="Ma03_g15790"/>
</dbReference>
<organism evidence="2 3">
    <name type="scientific">Musa acuminata subsp. malaccensis</name>
    <name type="common">Wild banana</name>
    <name type="synonym">Musa malaccensis</name>
    <dbReference type="NCBI Taxonomy" id="214687"/>
    <lineage>
        <taxon>Eukaryota</taxon>
        <taxon>Viridiplantae</taxon>
        <taxon>Streptophyta</taxon>
        <taxon>Embryophyta</taxon>
        <taxon>Tracheophyta</taxon>
        <taxon>Spermatophyta</taxon>
        <taxon>Magnoliopsida</taxon>
        <taxon>Liliopsida</taxon>
        <taxon>Zingiberales</taxon>
        <taxon>Musaceae</taxon>
        <taxon>Musa</taxon>
    </lineage>
</organism>
<proteinExistence type="predicted"/>
<dbReference type="InParanoid" id="A0A804ICJ0"/>
<keyword evidence="3" id="KW-1185">Reference proteome</keyword>
<reference evidence="2" key="2">
    <citation type="submission" date="2021-05" db="UniProtKB">
        <authorList>
            <consortium name="EnsemblPlants"/>
        </authorList>
    </citation>
    <scope>IDENTIFICATION</scope>
    <source>
        <strain evidence="2">subsp. malaccensis</strain>
    </source>
</reference>
<name>A0A804ICJ0_MUSAM</name>
<accession>A0A804ICJ0</accession>
<gene>
    <name evidence="1" type="ORF">GSMUA_202020.1</name>
</gene>
<evidence type="ECO:0000313" key="3">
    <source>
        <dbReference type="Proteomes" id="UP000012960"/>
    </source>
</evidence>
<sequence>MLVMKEINDQLGQVWHKCCRCEAGGSSLKPGKELIRWLLMPVCCHLVANQHQFEALKGPLAGSQNSMFCVLFAGDAARKYYSNYQMKTCPNSIGAQNLF</sequence>
<dbReference type="EMBL" id="HG996468">
    <property type="protein sequence ID" value="CAG1850364.1"/>
    <property type="molecule type" value="Genomic_DNA"/>
</dbReference>
<dbReference type="Gramene" id="Ma03_t15790.1">
    <property type="protein sequence ID" value="Ma03_p15790.1"/>
    <property type="gene ID" value="Ma03_g15790"/>
</dbReference>
<protein>
    <submittedName>
        <fullName evidence="1">(wild Malaysian banana) hypothetical protein</fullName>
    </submittedName>
</protein>